<dbReference type="AlphaFoldDB" id="A0A2G2ZTU7"/>
<dbReference type="PANTHER" id="PTHR34145">
    <property type="entry name" value="OS02G0105600 PROTEIN"/>
    <property type="match status" value="1"/>
</dbReference>
<dbReference type="Gramene" id="PHT85399">
    <property type="protein sequence ID" value="PHT85399"/>
    <property type="gene ID" value="T459_07505"/>
</dbReference>
<dbReference type="Pfam" id="PF23622">
    <property type="entry name" value="LRR_At1g61320_AtMIF1"/>
    <property type="match status" value="1"/>
</dbReference>
<name>A0A2G2ZTU7_CAPAN</name>
<dbReference type="EMBL" id="AYRZ02000003">
    <property type="protein sequence ID" value="PHT85399.1"/>
    <property type="molecule type" value="Genomic_DNA"/>
</dbReference>
<dbReference type="Proteomes" id="UP000222542">
    <property type="component" value="Unassembled WGS sequence"/>
</dbReference>
<dbReference type="SUPFAM" id="SSF52047">
    <property type="entry name" value="RNI-like"/>
    <property type="match status" value="2"/>
</dbReference>
<evidence type="ECO:0000313" key="3">
    <source>
        <dbReference type="Proteomes" id="UP000222542"/>
    </source>
</evidence>
<gene>
    <name evidence="2" type="ORF">T459_07505</name>
</gene>
<proteinExistence type="predicted"/>
<keyword evidence="3" id="KW-1185">Reference proteome</keyword>
<dbReference type="Gene3D" id="3.80.10.10">
    <property type="entry name" value="Ribonuclease Inhibitor"/>
    <property type="match status" value="2"/>
</dbReference>
<dbReference type="PANTHER" id="PTHR34145:SF68">
    <property type="entry name" value="FBD DOMAIN-CONTAINING PROTEIN"/>
    <property type="match status" value="1"/>
</dbReference>
<dbReference type="InterPro" id="IPR053772">
    <property type="entry name" value="At1g61320/At1g61330-like"/>
</dbReference>
<dbReference type="InterPro" id="IPR032675">
    <property type="entry name" value="LRR_dom_sf"/>
</dbReference>
<sequence>MVDNIMERYRKGKIPIEKFELSDYSNKSQVNPHIDKWLDVALQNGVKDLDLTLSSYPFPIFTILAEIFLKELVLKFSDLRPVSLPSGVVNCNSLRKLSLSYVTLDEIVLETLLNSCPFIVSFILRNCWGLKKIELVNLQKINLVSIGTTGENQRIKIRAPNLEHLSYTGRLLEGLDHLISRSQFLESLVLPNVSERVLGRFNICKSRSLKMLKLWNCDDITKIDATNLVSIEYAGFQIPELKLGRESSQMKHSKIVLHCHDYLNAAWFGKLREFLSNSTSWSQVSLHFRGCSRINMNDWQLHHGVATPQVGVLNVYSTWQNEEFPPFMDALLWTCHPKRLNLQLHSTREKNGVKYLVFRVPRFLLPTFTILAEKLVLERCNLMPVSLSGGFWCWGLEKIELLNLRKIKSVSIKALPIHHLKIQAPTLEHIPYFGLSEGLAVKSLELSYVYISAELLQNIISRSQLLESLILDGGSAGWGRFNICKSKSLKILKLRNCRGIKEIDAPNLVSIEYEGCQFHELKFVRESTHLKHSKIVLHFYDNVNVTWFGKLRKFLSNSTSWSQVSLDFPCYSLINMNDWQLHHRVATPQVDVLKVDIRSSRVCLAFVDALLLSCHPRILNLRSSIKMNKCFISRLMYMKNLSHSTPHKRKPWHT</sequence>
<comment type="caution">
    <text evidence="2">The sequence shown here is derived from an EMBL/GenBank/DDBJ whole genome shotgun (WGS) entry which is preliminary data.</text>
</comment>
<dbReference type="STRING" id="4072.A0A2G2ZTU7"/>
<dbReference type="InterPro" id="IPR055357">
    <property type="entry name" value="LRR_At1g61320_AtMIF1"/>
</dbReference>
<accession>A0A2G2ZTU7</accession>
<evidence type="ECO:0000259" key="1">
    <source>
        <dbReference type="Pfam" id="PF23622"/>
    </source>
</evidence>
<protein>
    <recommendedName>
        <fullName evidence="1">At1g61320/AtMIF1 LRR domain-containing protein</fullName>
    </recommendedName>
</protein>
<reference evidence="2 3" key="1">
    <citation type="journal article" date="2014" name="Nat. Genet.">
        <title>Genome sequence of the hot pepper provides insights into the evolution of pungency in Capsicum species.</title>
        <authorList>
            <person name="Kim S."/>
            <person name="Park M."/>
            <person name="Yeom S.I."/>
            <person name="Kim Y.M."/>
            <person name="Lee J.M."/>
            <person name="Lee H.A."/>
            <person name="Seo E."/>
            <person name="Choi J."/>
            <person name="Cheong K."/>
            <person name="Kim K.T."/>
            <person name="Jung K."/>
            <person name="Lee G.W."/>
            <person name="Oh S.K."/>
            <person name="Bae C."/>
            <person name="Kim S.B."/>
            <person name="Lee H.Y."/>
            <person name="Kim S.Y."/>
            <person name="Kim M.S."/>
            <person name="Kang B.C."/>
            <person name="Jo Y.D."/>
            <person name="Yang H.B."/>
            <person name="Jeong H.J."/>
            <person name="Kang W.H."/>
            <person name="Kwon J.K."/>
            <person name="Shin C."/>
            <person name="Lim J.Y."/>
            <person name="Park J.H."/>
            <person name="Huh J.H."/>
            <person name="Kim J.S."/>
            <person name="Kim B.D."/>
            <person name="Cohen O."/>
            <person name="Paran I."/>
            <person name="Suh M.C."/>
            <person name="Lee S.B."/>
            <person name="Kim Y.K."/>
            <person name="Shin Y."/>
            <person name="Noh S.J."/>
            <person name="Park J."/>
            <person name="Seo Y.S."/>
            <person name="Kwon S.Y."/>
            <person name="Kim H.A."/>
            <person name="Park J.M."/>
            <person name="Kim H.J."/>
            <person name="Choi S.B."/>
            <person name="Bosland P.W."/>
            <person name="Reeves G."/>
            <person name="Jo S.H."/>
            <person name="Lee B.W."/>
            <person name="Cho H.T."/>
            <person name="Choi H.S."/>
            <person name="Lee M.S."/>
            <person name="Yu Y."/>
            <person name="Do Choi Y."/>
            <person name="Park B.S."/>
            <person name="van Deynze A."/>
            <person name="Ashrafi H."/>
            <person name="Hill T."/>
            <person name="Kim W.T."/>
            <person name="Pai H.S."/>
            <person name="Ahn H.K."/>
            <person name="Yeam I."/>
            <person name="Giovannoni J.J."/>
            <person name="Rose J.K."/>
            <person name="Sorensen I."/>
            <person name="Lee S.J."/>
            <person name="Kim R.W."/>
            <person name="Choi I.Y."/>
            <person name="Choi B.S."/>
            <person name="Lim J.S."/>
            <person name="Lee Y.H."/>
            <person name="Choi D."/>
        </authorList>
    </citation>
    <scope>NUCLEOTIDE SEQUENCE [LARGE SCALE GENOMIC DNA]</scope>
    <source>
        <strain evidence="3">cv. CM334</strain>
    </source>
</reference>
<reference evidence="2 3" key="2">
    <citation type="journal article" date="2017" name="Genome Biol.">
        <title>New reference genome sequences of hot pepper reveal the massive evolution of plant disease-resistance genes by retroduplication.</title>
        <authorList>
            <person name="Kim S."/>
            <person name="Park J."/>
            <person name="Yeom S.I."/>
            <person name="Kim Y.M."/>
            <person name="Seo E."/>
            <person name="Kim K.T."/>
            <person name="Kim M.S."/>
            <person name="Lee J.M."/>
            <person name="Cheong K."/>
            <person name="Shin H.S."/>
            <person name="Kim S.B."/>
            <person name="Han K."/>
            <person name="Lee J."/>
            <person name="Park M."/>
            <person name="Lee H.A."/>
            <person name="Lee H.Y."/>
            <person name="Lee Y."/>
            <person name="Oh S."/>
            <person name="Lee J.H."/>
            <person name="Choi E."/>
            <person name="Choi E."/>
            <person name="Lee S.E."/>
            <person name="Jeon J."/>
            <person name="Kim H."/>
            <person name="Choi G."/>
            <person name="Song H."/>
            <person name="Lee J."/>
            <person name="Lee S.C."/>
            <person name="Kwon J.K."/>
            <person name="Lee H.Y."/>
            <person name="Koo N."/>
            <person name="Hong Y."/>
            <person name="Kim R.W."/>
            <person name="Kang W.H."/>
            <person name="Huh J.H."/>
            <person name="Kang B.C."/>
            <person name="Yang T.J."/>
            <person name="Lee Y.H."/>
            <person name="Bennetzen J.L."/>
            <person name="Choi D."/>
        </authorList>
    </citation>
    <scope>NUCLEOTIDE SEQUENCE [LARGE SCALE GENOMIC DNA]</scope>
    <source>
        <strain evidence="3">cv. CM334</strain>
    </source>
</reference>
<feature type="domain" description="At1g61320/AtMIF1 LRR" evidence="1">
    <location>
        <begin position="14"/>
        <end position="170"/>
    </location>
</feature>
<evidence type="ECO:0000313" key="2">
    <source>
        <dbReference type="EMBL" id="PHT85399.1"/>
    </source>
</evidence>
<organism evidence="2 3">
    <name type="scientific">Capsicum annuum</name>
    <name type="common">Capsicum pepper</name>
    <dbReference type="NCBI Taxonomy" id="4072"/>
    <lineage>
        <taxon>Eukaryota</taxon>
        <taxon>Viridiplantae</taxon>
        <taxon>Streptophyta</taxon>
        <taxon>Embryophyta</taxon>
        <taxon>Tracheophyta</taxon>
        <taxon>Spermatophyta</taxon>
        <taxon>Magnoliopsida</taxon>
        <taxon>eudicotyledons</taxon>
        <taxon>Gunneridae</taxon>
        <taxon>Pentapetalae</taxon>
        <taxon>asterids</taxon>
        <taxon>lamiids</taxon>
        <taxon>Solanales</taxon>
        <taxon>Solanaceae</taxon>
        <taxon>Solanoideae</taxon>
        <taxon>Capsiceae</taxon>
        <taxon>Capsicum</taxon>
    </lineage>
</organism>